<dbReference type="Proteomes" id="UP000029981">
    <property type="component" value="Chromosome 7"/>
</dbReference>
<organism evidence="1 2">
    <name type="scientific">Cucumis sativus</name>
    <name type="common">Cucumber</name>
    <dbReference type="NCBI Taxonomy" id="3659"/>
    <lineage>
        <taxon>Eukaryota</taxon>
        <taxon>Viridiplantae</taxon>
        <taxon>Streptophyta</taxon>
        <taxon>Embryophyta</taxon>
        <taxon>Tracheophyta</taxon>
        <taxon>Spermatophyta</taxon>
        <taxon>Magnoliopsida</taxon>
        <taxon>eudicotyledons</taxon>
        <taxon>Gunneridae</taxon>
        <taxon>Pentapetalae</taxon>
        <taxon>rosids</taxon>
        <taxon>fabids</taxon>
        <taxon>Cucurbitales</taxon>
        <taxon>Cucurbitaceae</taxon>
        <taxon>Benincaseae</taxon>
        <taxon>Cucumis</taxon>
    </lineage>
</organism>
<name>A0A0A0K6G9_CUCSA</name>
<evidence type="ECO:0000313" key="2">
    <source>
        <dbReference type="Proteomes" id="UP000029981"/>
    </source>
</evidence>
<reference evidence="1 2" key="4">
    <citation type="journal article" date="2011" name="BMC Genomics">
        <title>RNA-Seq improves annotation of protein-coding genes in the cucumber genome.</title>
        <authorList>
            <person name="Li Z."/>
            <person name="Zhang Z."/>
            <person name="Yan P."/>
            <person name="Huang S."/>
            <person name="Fei Z."/>
            <person name="Lin K."/>
        </authorList>
    </citation>
    <scope>NUCLEOTIDE SEQUENCE [LARGE SCALE GENOMIC DNA]</scope>
    <source>
        <strain evidence="2">cv. 9930</strain>
    </source>
</reference>
<reference evidence="1 2" key="1">
    <citation type="journal article" date="2009" name="Nat. Genet.">
        <title>The genome of the cucumber, Cucumis sativus L.</title>
        <authorList>
            <person name="Huang S."/>
            <person name="Li R."/>
            <person name="Zhang Z."/>
            <person name="Li L."/>
            <person name="Gu X."/>
            <person name="Fan W."/>
            <person name="Lucas W.J."/>
            <person name="Wang X."/>
            <person name="Xie B."/>
            <person name="Ni P."/>
            <person name="Ren Y."/>
            <person name="Zhu H."/>
            <person name="Li J."/>
            <person name="Lin K."/>
            <person name="Jin W."/>
            <person name="Fei Z."/>
            <person name="Li G."/>
            <person name="Staub J."/>
            <person name="Kilian A."/>
            <person name="van der Vossen E.A."/>
            <person name="Wu Y."/>
            <person name="Guo J."/>
            <person name="He J."/>
            <person name="Jia Z."/>
            <person name="Ren Y."/>
            <person name="Tian G."/>
            <person name="Lu Y."/>
            <person name="Ruan J."/>
            <person name="Qian W."/>
            <person name="Wang M."/>
            <person name="Huang Q."/>
            <person name="Li B."/>
            <person name="Xuan Z."/>
            <person name="Cao J."/>
            <person name="Asan"/>
            <person name="Wu Z."/>
            <person name="Zhang J."/>
            <person name="Cai Q."/>
            <person name="Bai Y."/>
            <person name="Zhao B."/>
            <person name="Han Y."/>
            <person name="Li Y."/>
            <person name="Li X."/>
            <person name="Wang S."/>
            <person name="Shi Q."/>
            <person name="Liu S."/>
            <person name="Cho W.K."/>
            <person name="Kim J.Y."/>
            <person name="Xu Y."/>
            <person name="Heller-Uszynska K."/>
            <person name="Miao H."/>
            <person name="Cheng Z."/>
            <person name="Zhang S."/>
            <person name="Wu J."/>
            <person name="Yang Y."/>
            <person name="Kang H."/>
            <person name="Li M."/>
            <person name="Liang H."/>
            <person name="Ren X."/>
            <person name="Shi Z."/>
            <person name="Wen M."/>
            <person name="Jian M."/>
            <person name="Yang H."/>
            <person name="Zhang G."/>
            <person name="Yang Z."/>
            <person name="Chen R."/>
            <person name="Liu S."/>
            <person name="Li J."/>
            <person name="Ma L."/>
            <person name="Liu H."/>
            <person name="Zhou Y."/>
            <person name="Zhao J."/>
            <person name="Fang X."/>
            <person name="Li G."/>
            <person name="Fang L."/>
            <person name="Li Y."/>
            <person name="Liu D."/>
            <person name="Zheng H."/>
            <person name="Zhang Y."/>
            <person name="Qin N."/>
            <person name="Li Z."/>
            <person name="Yang G."/>
            <person name="Yang S."/>
            <person name="Bolund L."/>
            <person name="Kristiansen K."/>
            <person name="Zheng H."/>
            <person name="Li S."/>
            <person name="Zhang X."/>
            <person name="Yang H."/>
            <person name="Wang J."/>
            <person name="Sun R."/>
            <person name="Zhang B."/>
            <person name="Jiang S."/>
            <person name="Wang J."/>
            <person name="Du Y."/>
            <person name="Li S."/>
        </authorList>
    </citation>
    <scope>NUCLEOTIDE SEQUENCE [LARGE SCALE GENOMIC DNA]</scope>
    <source>
        <strain evidence="2">cv. 9930</strain>
    </source>
</reference>
<dbReference type="AlphaFoldDB" id="A0A0A0K6G9"/>
<accession>A0A0A0K6G9</accession>
<reference evidence="1 2" key="2">
    <citation type="journal article" date="2009" name="PLoS ONE">
        <title>An integrated genetic and cytogenetic map of the cucumber genome.</title>
        <authorList>
            <person name="Ren Y."/>
            <person name="Zhang Z."/>
            <person name="Liu J."/>
            <person name="Staub J.E."/>
            <person name="Han Y."/>
            <person name="Cheng Z."/>
            <person name="Li X."/>
            <person name="Lu J."/>
            <person name="Miao H."/>
            <person name="Kang H."/>
            <person name="Xie B."/>
            <person name="Gu X."/>
            <person name="Wang X."/>
            <person name="Du Y."/>
            <person name="Jin W."/>
            <person name="Huang S."/>
        </authorList>
    </citation>
    <scope>NUCLEOTIDE SEQUENCE [LARGE SCALE GENOMIC DNA]</scope>
    <source>
        <strain evidence="2">cv. 9930</strain>
    </source>
</reference>
<proteinExistence type="predicted"/>
<sequence length="77" mass="9059">MEHNPQRTKQRARRFDTHVATFRILLPPRARTVNWETPIDKANPNSKRQIPQILCSNLQQNHRDLIAMSSRPIITFS</sequence>
<keyword evidence="2" id="KW-1185">Reference proteome</keyword>
<reference evidence="1 2" key="3">
    <citation type="journal article" date="2010" name="BMC Genomics">
        <title>Transcriptome sequencing and comparative analysis of cucumber flowers with different sex types.</title>
        <authorList>
            <person name="Guo S."/>
            <person name="Zheng Y."/>
            <person name="Joung J.G."/>
            <person name="Liu S."/>
            <person name="Zhang Z."/>
            <person name="Crasta O.R."/>
            <person name="Sobral B.W."/>
            <person name="Xu Y."/>
            <person name="Huang S."/>
            <person name="Fei Z."/>
        </authorList>
    </citation>
    <scope>NUCLEOTIDE SEQUENCE [LARGE SCALE GENOMIC DNA]</scope>
    <source>
        <strain evidence="2">cv. 9930</strain>
    </source>
</reference>
<evidence type="ECO:0000313" key="1">
    <source>
        <dbReference type="EMBL" id="KGN45078.1"/>
    </source>
</evidence>
<dbReference type="Gramene" id="KGN45078">
    <property type="protein sequence ID" value="KGN45078"/>
    <property type="gene ID" value="Csa_7G420710"/>
</dbReference>
<gene>
    <name evidence="1" type="ORF">Csa_7G420710</name>
</gene>
<protein>
    <submittedName>
        <fullName evidence="1">Uncharacterized protein</fullName>
    </submittedName>
</protein>
<dbReference type="EMBL" id="CM002928">
    <property type="protein sequence ID" value="KGN45078.1"/>
    <property type="molecule type" value="Genomic_DNA"/>
</dbReference>